<evidence type="ECO:0000313" key="3">
    <source>
        <dbReference type="Proteomes" id="UP001230504"/>
    </source>
</evidence>
<sequence length="153" mass="16823">MTGTLRVVCVWYVCVCVCVCVCMCARARWFICVLIFHIFGPAHGWESEIGAHSESEIRDAETTRCGGRVQGRIRLPIRGRGSADPTQQVWEVVRLISGGWRWCCLFCVLSCRALPRGVTCCRLTYCLSCLSLGGGGAVVVVVVVVPVLERRGT</sequence>
<reference evidence="2" key="1">
    <citation type="submission" date="2021-06" db="EMBL/GenBank/DDBJ databases">
        <title>Comparative genomics, transcriptomics and evolutionary studies reveal genomic signatures of adaptation to plant cell wall in hemibiotrophic fungi.</title>
        <authorList>
            <consortium name="DOE Joint Genome Institute"/>
            <person name="Baroncelli R."/>
            <person name="Diaz J.F."/>
            <person name="Benocci T."/>
            <person name="Peng M."/>
            <person name="Battaglia E."/>
            <person name="Haridas S."/>
            <person name="Andreopoulos W."/>
            <person name="Labutti K."/>
            <person name="Pangilinan J."/>
            <person name="Floch G.L."/>
            <person name="Makela M.R."/>
            <person name="Henrissat B."/>
            <person name="Grigoriev I.V."/>
            <person name="Crouch J.A."/>
            <person name="De Vries R.P."/>
            <person name="Sukno S.A."/>
            <person name="Thon M.R."/>
        </authorList>
    </citation>
    <scope>NUCLEOTIDE SEQUENCE</scope>
    <source>
        <strain evidence="2">CBS 125086</strain>
    </source>
</reference>
<dbReference type="RefSeq" id="XP_060419083.1">
    <property type="nucleotide sequence ID" value="XM_060552169.1"/>
</dbReference>
<protein>
    <submittedName>
        <fullName evidence="2">Uncharacterized protein</fullName>
    </submittedName>
</protein>
<dbReference type="Proteomes" id="UP001230504">
    <property type="component" value="Unassembled WGS sequence"/>
</dbReference>
<keyword evidence="1" id="KW-0472">Membrane</keyword>
<keyword evidence="3" id="KW-1185">Reference proteome</keyword>
<proteinExistence type="predicted"/>
<feature type="transmembrane region" description="Helical" evidence="1">
    <location>
        <begin position="12"/>
        <end position="39"/>
    </location>
</feature>
<evidence type="ECO:0000256" key="1">
    <source>
        <dbReference type="SAM" id="Phobius"/>
    </source>
</evidence>
<dbReference type="EMBL" id="JAHLJV010000005">
    <property type="protein sequence ID" value="KAK1598378.1"/>
    <property type="molecule type" value="Genomic_DNA"/>
</dbReference>
<feature type="transmembrane region" description="Helical" evidence="1">
    <location>
        <begin position="123"/>
        <end position="148"/>
    </location>
</feature>
<name>A0AAD8QBR0_9PEZI</name>
<evidence type="ECO:0000313" key="2">
    <source>
        <dbReference type="EMBL" id="KAK1598378.1"/>
    </source>
</evidence>
<accession>A0AAD8QBR0</accession>
<comment type="caution">
    <text evidence="2">The sequence shown here is derived from an EMBL/GenBank/DDBJ whole genome shotgun (WGS) entry which is preliminary data.</text>
</comment>
<organism evidence="2 3">
    <name type="scientific">Colletotrichum navitas</name>
    <dbReference type="NCBI Taxonomy" id="681940"/>
    <lineage>
        <taxon>Eukaryota</taxon>
        <taxon>Fungi</taxon>
        <taxon>Dikarya</taxon>
        <taxon>Ascomycota</taxon>
        <taxon>Pezizomycotina</taxon>
        <taxon>Sordariomycetes</taxon>
        <taxon>Hypocreomycetidae</taxon>
        <taxon>Glomerellales</taxon>
        <taxon>Glomerellaceae</taxon>
        <taxon>Colletotrichum</taxon>
        <taxon>Colletotrichum graminicola species complex</taxon>
    </lineage>
</organism>
<gene>
    <name evidence="2" type="ORF">LY79DRAFT_287297</name>
</gene>
<keyword evidence="1" id="KW-0812">Transmembrane</keyword>
<keyword evidence="1" id="KW-1133">Transmembrane helix</keyword>
<dbReference type="AlphaFoldDB" id="A0AAD8QBR0"/>
<dbReference type="GeneID" id="85436409"/>